<accession>A0ABV9WFM6</accession>
<dbReference type="Proteomes" id="UP001595912">
    <property type="component" value="Unassembled WGS sequence"/>
</dbReference>
<dbReference type="EMBL" id="JBHSIU010000097">
    <property type="protein sequence ID" value="MFC5006287.1"/>
    <property type="molecule type" value="Genomic_DNA"/>
</dbReference>
<feature type="transmembrane region" description="Helical" evidence="1">
    <location>
        <begin position="428"/>
        <end position="447"/>
    </location>
</feature>
<proteinExistence type="predicted"/>
<keyword evidence="1" id="KW-1133">Transmembrane helix</keyword>
<feature type="transmembrane region" description="Helical" evidence="1">
    <location>
        <begin position="219"/>
        <end position="239"/>
    </location>
</feature>
<sequence length="455" mass="49747">MRTRLLAVAAAVFVAGLVTVLTVEVGRERDGLRVIGHQAAPEVVATSDLYFALNDMDAQLANALLVGNDTTLGFTRAQALDIYQQRRQQVSRDLQQAAAAAADPVTAKSVRDILDGLGQYETLAAQTILLDQQADHAAGQASGAALAQYRLATDLLAAVLLPAARSLTEHHAEALERTYEGERGRVLAVRGWLILLGFLALAGLVVLQVHLARRFHRALNAPLVAATMFVVVLAGAGVASTSSVAEHLRAAKKDAFDSNLVLNRARAISYDANADESRYLVDPDRADRYEEAFLAKTLQLVTLDGATLTTVDGALDRTWQAYRHDHRAVGWQGYLGAEFRNITFDGERAAAETAFTRYQTYQLDDRRIRQLVNDGKRRDAIAFCTSYAPGDSNYAFDQYDQALVVLIDINQRAFDGSIHDGEQELSRWPFVPAGIAAAVLALLFLGLRRRLAEYR</sequence>
<evidence type="ECO:0000313" key="3">
    <source>
        <dbReference type="Proteomes" id="UP001595912"/>
    </source>
</evidence>
<keyword evidence="1" id="KW-0472">Membrane</keyword>
<evidence type="ECO:0000313" key="2">
    <source>
        <dbReference type="EMBL" id="MFC5006287.1"/>
    </source>
</evidence>
<dbReference type="RefSeq" id="WP_380126903.1">
    <property type="nucleotide sequence ID" value="NZ_JBHSIU010000097.1"/>
</dbReference>
<comment type="caution">
    <text evidence="2">The sequence shown here is derived from an EMBL/GenBank/DDBJ whole genome shotgun (WGS) entry which is preliminary data.</text>
</comment>
<gene>
    <name evidence="2" type="ORF">ACFPIJ_51765</name>
</gene>
<keyword evidence="3" id="KW-1185">Reference proteome</keyword>
<reference evidence="3" key="1">
    <citation type="journal article" date="2019" name="Int. J. Syst. Evol. Microbiol.">
        <title>The Global Catalogue of Microorganisms (GCM) 10K type strain sequencing project: providing services to taxonomists for standard genome sequencing and annotation.</title>
        <authorList>
            <consortium name="The Broad Institute Genomics Platform"/>
            <consortium name="The Broad Institute Genome Sequencing Center for Infectious Disease"/>
            <person name="Wu L."/>
            <person name="Ma J."/>
        </authorList>
    </citation>
    <scope>NUCLEOTIDE SEQUENCE [LARGE SCALE GENOMIC DNA]</scope>
    <source>
        <strain evidence="3">CGMCC 4.7152</strain>
    </source>
</reference>
<evidence type="ECO:0000256" key="1">
    <source>
        <dbReference type="SAM" id="Phobius"/>
    </source>
</evidence>
<keyword evidence="1" id="KW-0812">Transmembrane</keyword>
<name>A0ABV9WFM6_9ACTN</name>
<organism evidence="2 3">
    <name type="scientific">Dactylosporangium cerinum</name>
    <dbReference type="NCBI Taxonomy" id="1434730"/>
    <lineage>
        <taxon>Bacteria</taxon>
        <taxon>Bacillati</taxon>
        <taxon>Actinomycetota</taxon>
        <taxon>Actinomycetes</taxon>
        <taxon>Micromonosporales</taxon>
        <taxon>Micromonosporaceae</taxon>
        <taxon>Dactylosporangium</taxon>
    </lineage>
</organism>
<feature type="transmembrane region" description="Helical" evidence="1">
    <location>
        <begin position="187"/>
        <end position="207"/>
    </location>
</feature>
<protein>
    <recommendedName>
        <fullName evidence="4">Secreted protein</fullName>
    </recommendedName>
</protein>
<evidence type="ECO:0008006" key="4">
    <source>
        <dbReference type="Google" id="ProtNLM"/>
    </source>
</evidence>